<name>A0A7X0HXJ6_9BACI</name>
<gene>
    <name evidence="1" type="ORF">HNR53_004120</name>
</gene>
<sequence>MALKLAIKPVLTFKTAKGSQYWVDERGRSQRYKSYHPEHGMNDQGLKNPYRHIIFVDNTNASHLVSAADSHNKYWMIIRKGKIGIVALSSEHQYHLVSGLFPYSDQPHIGFAPIEFNILKHSSKIQGYYLQKNFHIGNKIVEWKFVDEKGRLLNGMNSNNVQI</sequence>
<reference evidence="1 2" key="1">
    <citation type="submission" date="2020-08" db="EMBL/GenBank/DDBJ databases">
        <title>Genomic Encyclopedia of Type Strains, Phase IV (KMG-IV): sequencing the most valuable type-strain genomes for metagenomic binning, comparative biology and taxonomic classification.</title>
        <authorList>
            <person name="Goeker M."/>
        </authorList>
    </citation>
    <scope>NUCLEOTIDE SEQUENCE [LARGE SCALE GENOMIC DNA]</scope>
    <source>
        <strain evidence="1 2">DSM 5391</strain>
    </source>
</reference>
<comment type="caution">
    <text evidence="1">The sequence shown here is derived from an EMBL/GenBank/DDBJ whole genome shotgun (WGS) entry which is preliminary data.</text>
</comment>
<dbReference type="Proteomes" id="UP000531594">
    <property type="component" value="Unassembled WGS sequence"/>
</dbReference>
<dbReference type="EMBL" id="JACHGK010000021">
    <property type="protein sequence ID" value="MBB6447440.1"/>
    <property type="molecule type" value="Genomic_DNA"/>
</dbReference>
<protein>
    <submittedName>
        <fullName evidence="1">Uncharacterized protein</fullName>
    </submittedName>
</protein>
<dbReference type="AlphaFoldDB" id="A0A7X0HXJ6"/>
<keyword evidence="2" id="KW-1185">Reference proteome</keyword>
<accession>A0A7X0HXJ6</accession>
<evidence type="ECO:0000313" key="2">
    <source>
        <dbReference type="Proteomes" id="UP000531594"/>
    </source>
</evidence>
<evidence type="ECO:0000313" key="1">
    <source>
        <dbReference type="EMBL" id="MBB6447440.1"/>
    </source>
</evidence>
<dbReference type="RefSeq" id="WP_184529387.1">
    <property type="nucleotide sequence ID" value="NZ_JACHGK010000021.1"/>
</dbReference>
<organism evidence="1 2">
    <name type="scientific">Bacillus benzoevorans</name>
    <dbReference type="NCBI Taxonomy" id="1456"/>
    <lineage>
        <taxon>Bacteria</taxon>
        <taxon>Bacillati</taxon>
        <taxon>Bacillota</taxon>
        <taxon>Bacilli</taxon>
        <taxon>Bacillales</taxon>
        <taxon>Bacillaceae</taxon>
        <taxon>Bacillus</taxon>
    </lineage>
</organism>
<proteinExistence type="predicted"/>